<accession>A0A8H5CP11</accession>
<evidence type="ECO:0000256" key="6">
    <source>
        <dbReference type="ARBA" id="ARBA00022801"/>
    </source>
</evidence>
<dbReference type="AlphaFoldDB" id="A0A8H5CP11"/>
<organism evidence="10 11">
    <name type="scientific">Tetrapyrgos nigripes</name>
    <dbReference type="NCBI Taxonomy" id="182062"/>
    <lineage>
        <taxon>Eukaryota</taxon>
        <taxon>Fungi</taxon>
        <taxon>Dikarya</taxon>
        <taxon>Basidiomycota</taxon>
        <taxon>Agaricomycotina</taxon>
        <taxon>Agaricomycetes</taxon>
        <taxon>Agaricomycetidae</taxon>
        <taxon>Agaricales</taxon>
        <taxon>Marasmiineae</taxon>
        <taxon>Marasmiaceae</taxon>
        <taxon>Tetrapyrgos</taxon>
    </lineage>
</organism>
<evidence type="ECO:0000256" key="7">
    <source>
        <dbReference type="ARBA" id="ARBA00023180"/>
    </source>
</evidence>
<feature type="chain" id="PRO_5034554152" description="non-reducing end alpha-L-arabinofuranosidase" evidence="8">
    <location>
        <begin position="22"/>
        <end position="681"/>
    </location>
</feature>
<dbReference type="OrthoDB" id="406864at2759"/>
<evidence type="ECO:0000313" key="11">
    <source>
        <dbReference type="Proteomes" id="UP000559256"/>
    </source>
</evidence>
<evidence type="ECO:0000313" key="10">
    <source>
        <dbReference type="EMBL" id="KAF5345347.1"/>
    </source>
</evidence>
<evidence type="ECO:0000256" key="4">
    <source>
        <dbReference type="ARBA" id="ARBA00012670"/>
    </source>
</evidence>
<dbReference type="InterPro" id="IPR008979">
    <property type="entry name" value="Galactose-bd-like_sf"/>
</dbReference>
<keyword evidence="11" id="KW-1185">Reference proteome</keyword>
<evidence type="ECO:0000256" key="1">
    <source>
        <dbReference type="ARBA" id="ARBA00001462"/>
    </source>
</evidence>
<dbReference type="GO" id="GO:0046556">
    <property type="term" value="F:alpha-L-arabinofuranosidase activity"/>
    <property type="evidence" value="ECO:0007669"/>
    <property type="project" value="UniProtKB-EC"/>
</dbReference>
<protein>
    <recommendedName>
        <fullName evidence="4">non-reducing end alpha-L-arabinofuranosidase</fullName>
        <ecNumber evidence="4">3.2.1.55</ecNumber>
    </recommendedName>
</protein>
<comment type="pathway">
    <text evidence="2">Glycan metabolism; L-arabinan degradation.</text>
</comment>
<evidence type="ECO:0000256" key="3">
    <source>
        <dbReference type="ARBA" id="ARBA00007186"/>
    </source>
</evidence>
<comment type="similarity">
    <text evidence="3">Belongs to the glycosyl hydrolase 51 family.</text>
</comment>
<keyword evidence="5 8" id="KW-0732">Signal</keyword>
<dbReference type="GO" id="GO:0031222">
    <property type="term" value="P:arabinan catabolic process"/>
    <property type="evidence" value="ECO:0007669"/>
    <property type="project" value="UniProtKB-UniPathway"/>
</dbReference>
<dbReference type="Gene3D" id="3.20.20.80">
    <property type="entry name" value="Glycosidases"/>
    <property type="match status" value="1"/>
</dbReference>
<dbReference type="InterPro" id="IPR010720">
    <property type="entry name" value="Alpha-L-AF_C"/>
</dbReference>
<dbReference type="EMBL" id="JAACJM010000113">
    <property type="protein sequence ID" value="KAF5345347.1"/>
    <property type="molecule type" value="Genomic_DNA"/>
</dbReference>
<feature type="domain" description="Alpha-L-arabinofuranosidase C-terminal" evidence="9">
    <location>
        <begin position="471"/>
        <end position="668"/>
    </location>
</feature>
<dbReference type="Gene3D" id="2.60.120.260">
    <property type="entry name" value="Galactose-binding domain-like"/>
    <property type="match status" value="1"/>
</dbReference>
<evidence type="ECO:0000256" key="5">
    <source>
        <dbReference type="ARBA" id="ARBA00022729"/>
    </source>
</evidence>
<dbReference type="SUPFAM" id="SSF51011">
    <property type="entry name" value="Glycosyl hydrolase domain"/>
    <property type="match status" value="1"/>
</dbReference>
<name>A0A8H5CP11_9AGAR</name>
<dbReference type="EC" id="3.2.1.55" evidence="4"/>
<sequence>MRRSNLGKFLLLCCIFSPVAPEIVAPNALELRITTNVTHEIPSTLFGYMWEDINHRSGFNIGKTRPSLLLTVKTTAPMAVSTNRAFQGVIPGTQNALYAWQSYNGARLSVTSKTEGVSDALPNSLEVKIPKAVSGPIGFENTGYWGIKVQEGWAYKGSLYAKSDSYNGPITVSLKSARGTTFASQTLQGISNSWKKFTFEFEPKVSAPNDNNVFSVVLDGKATAGKTLHFGMFSLFPPTFKGRENGMRIDLAQLFVDTDPGVFRFGGNNVEGSSWDGRWKWNETIGRLEDRPGRIGDWNYPNTDGVGLMEYLNWAEDIGAELILGIWAGISIQNYSDFATWPVVPEADLQPYVDDVLNEIEFIVGDTSTQWGSVRASLGREEPYALRLIEIGNEDNFQADSYAAYRWQAFVDAISAKFPQMEFIATTLPSTALNPPYKRIDFHQYNSPSWFKANAFFFDSYPRNQTKWFIGEYAVTSTNDSNALGTLDQGRLQYPTLLGSVAEAAFMTGLERNSDVVFAAAYAPSFQNIHEFQWTPDIVTFDASRLARSTSYYMFSVNKGTHSLATSPTPSNDTAPLFWSASYNNESDVVFLKVANTGEQDLVANIFLDFPSTGHIHAVTLATPPLTAVFGQFNTSNTLEEPDLIIPVPFSAAIPILDKFNYTFPATSVTVLTVQSPKLVV</sequence>
<dbReference type="Pfam" id="PF22848">
    <property type="entry name" value="ASD1_dom"/>
    <property type="match status" value="1"/>
</dbReference>
<dbReference type="PANTHER" id="PTHR31776">
    <property type="entry name" value="ALPHA-L-ARABINOFURANOSIDASE 1"/>
    <property type="match status" value="1"/>
</dbReference>
<feature type="signal peptide" evidence="8">
    <location>
        <begin position="1"/>
        <end position="21"/>
    </location>
</feature>
<dbReference type="GO" id="GO:0046373">
    <property type="term" value="P:L-arabinose metabolic process"/>
    <property type="evidence" value="ECO:0007669"/>
    <property type="project" value="InterPro"/>
</dbReference>
<dbReference type="Proteomes" id="UP000559256">
    <property type="component" value="Unassembled WGS sequence"/>
</dbReference>
<dbReference type="UniPathway" id="UPA00667"/>
<dbReference type="Pfam" id="PF06964">
    <property type="entry name" value="Alpha-L-AF_C"/>
    <property type="match status" value="1"/>
</dbReference>
<dbReference type="InterPro" id="IPR051563">
    <property type="entry name" value="Glycosyl_Hydrolase_51"/>
</dbReference>
<dbReference type="SUPFAM" id="SSF49785">
    <property type="entry name" value="Galactose-binding domain-like"/>
    <property type="match status" value="1"/>
</dbReference>
<comment type="catalytic activity">
    <reaction evidence="1">
        <text>Hydrolysis of terminal non-reducing alpha-L-arabinofuranoside residues in alpha-L-arabinosides.</text>
        <dbReference type="EC" id="3.2.1.55"/>
    </reaction>
</comment>
<keyword evidence="6" id="KW-0378">Hydrolase</keyword>
<keyword evidence="7" id="KW-0325">Glycoprotein</keyword>
<comment type="caution">
    <text evidence="10">The sequence shown here is derived from an EMBL/GenBank/DDBJ whole genome shotgun (WGS) entry which is preliminary data.</text>
</comment>
<dbReference type="InterPro" id="IPR017853">
    <property type="entry name" value="GH"/>
</dbReference>
<dbReference type="PANTHER" id="PTHR31776:SF0">
    <property type="entry name" value="ALPHA-L-ARABINOFURANOSIDASE 1"/>
    <property type="match status" value="1"/>
</dbReference>
<evidence type="ECO:0000259" key="9">
    <source>
        <dbReference type="SMART" id="SM00813"/>
    </source>
</evidence>
<proteinExistence type="inferred from homology"/>
<evidence type="ECO:0000256" key="2">
    <source>
        <dbReference type="ARBA" id="ARBA00004834"/>
    </source>
</evidence>
<dbReference type="InterPro" id="IPR055235">
    <property type="entry name" value="ASD1_cat"/>
</dbReference>
<dbReference type="SUPFAM" id="SSF51445">
    <property type="entry name" value="(Trans)glycosidases"/>
    <property type="match status" value="1"/>
</dbReference>
<dbReference type="SMART" id="SM00813">
    <property type="entry name" value="Alpha-L-AF_C"/>
    <property type="match status" value="1"/>
</dbReference>
<evidence type="ECO:0000256" key="8">
    <source>
        <dbReference type="SAM" id="SignalP"/>
    </source>
</evidence>
<reference evidence="10 11" key="1">
    <citation type="journal article" date="2020" name="ISME J.">
        <title>Uncovering the hidden diversity of litter-decomposition mechanisms in mushroom-forming fungi.</title>
        <authorList>
            <person name="Floudas D."/>
            <person name="Bentzer J."/>
            <person name="Ahren D."/>
            <person name="Johansson T."/>
            <person name="Persson P."/>
            <person name="Tunlid A."/>
        </authorList>
    </citation>
    <scope>NUCLEOTIDE SEQUENCE [LARGE SCALE GENOMIC DNA]</scope>
    <source>
        <strain evidence="10 11">CBS 291.85</strain>
    </source>
</reference>
<gene>
    <name evidence="10" type="ORF">D9758_008463</name>
</gene>